<dbReference type="EMBL" id="SPVH01000002">
    <property type="protein sequence ID" value="TFW14414.1"/>
    <property type="molecule type" value="Genomic_DNA"/>
</dbReference>
<sequence>MSGCASKGTPAFPPSADLAVEPKPVLAPEAIFSEAALDAHDIAIETRGDRLAAQVSRLCRFFDAMGMKGLNCPPPAVPPRPG</sequence>
<evidence type="ECO:0000313" key="1">
    <source>
        <dbReference type="EMBL" id="TFW14414.1"/>
    </source>
</evidence>
<gene>
    <name evidence="1" type="ORF">EGY25_04270</name>
</gene>
<keyword evidence="2" id="KW-1185">Reference proteome</keyword>
<dbReference type="Proteomes" id="UP000298216">
    <property type="component" value="Unassembled WGS sequence"/>
</dbReference>
<name>A0A4Y9RZC8_9CAUL</name>
<accession>A0A4Y9RZC8</accession>
<evidence type="ECO:0000313" key="2">
    <source>
        <dbReference type="Proteomes" id="UP000298216"/>
    </source>
</evidence>
<reference evidence="1 2" key="1">
    <citation type="submission" date="2019-03" db="EMBL/GenBank/DDBJ databases">
        <title>Draft genome of Brevundimonas sp. a heavy metal resistant soil bacteria.</title>
        <authorList>
            <person name="Soto J."/>
        </authorList>
    </citation>
    <scope>NUCLEOTIDE SEQUENCE [LARGE SCALE GENOMIC DNA]</scope>
    <source>
        <strain evidence="1 2">B-10</strain>
    </source>
</reference>
<protein>
    <submittedName>
        <fullName evidence="1">Uncharacterized protein</fullName>
    </submittedName>
</protein>
<organism evidence="1 2">
    <name type="scientific">Brevundimonas intermedia</name>
    <dbReference type="NCBI Taxonomy" id="74315"/>
    <lineage>
        <taxon>Bacteria</taxon>
        <taxon>Pseudomonadati</taxon>
        <taxon>Pseudomonadota</taxon>
        <taxon>Alphaproteobacteria</taxon>
        <taxon>Caulobacterales</taxon>
        <taxon>Caulobacteraceae</taxon>
        <taxon>Brevundimonas</taxon>
    </lineage>
</organism>
<comment type="caution">
    <text evidence="1">The sequence shown here is derived from an EMBL/GenBank/DDBJ whole genome shotgun (WGS) entry which is preliminary data.</text>
</comment>
<proteinExistence type="predicted"/>
<dbReference type="OrthoDB" id="7206591at2"/>
<dbReference type="AlphaFoldDB" id="A0A4Y9RZC8"/>